<name>A0ABT1UBC3_9GAMM</name>
<gene>
    <name evidence="1" type="ORF">NP596_21750</name>
</gene>
<feature type="non-terminal residue" evidence="1">
    <location>
        <position position="1"/>
    </location>
</feature>
<sequence length="192" mass="22695">INEFYLQEFIEGRSIYLLYYFYKNNTCLKYSQENLIQQKGGGSILAAKPDNIHHTNISKSFEDLFYSIGFSGFVMVEIRNRLNKTYMIEANPRFWGPSQLFVDAGVNFFNALLYEYGFLEKAPTHIEEKYNTTYFWDDGLSFDKKNIDDTTFYYLNKQDFLSNYAQWDKNNILKRDDTIKVYNYLISGGSNE</sequence>
<dbReference type="RefSeq" id="WP_256617459.1">
    <property type="nucleotide sequence ID" value="NZ_JANIBK010000362.1"/>
</dbReference>
<evidence type="ECO:0008006" key="3">
    <source>
        <dbReference type="Google" id="ProtNLM"/>
    </source>
</evidence>
<dbReference type="EMBL" id="JANIBK010000362">
    <property type="protein sequence ID" value="MCQ8131095.1"/>
    <property type="molecule type" value="Genomic_DNA"/>
</dbReference>
<keyword evidence="2" id="KW-1185">Reference proteome</keyword>
<accession>A0ABT1UBC3</accession>
<organism evidence="1 2">
    <name type="scientific">Methylomonas rivi</name>
    <dbReference type="NCBI Taxonomy" id="2952226"/>
    <lineage>
        <taxon>Bacteria</taxon>
        <taxon>Pseudomonadati</taxon>
        <taxon>Pseudomonadota</taxon>
        <taxon>Gammaproteobacteria</taxon>
        <taxon>Methylococcales</taxon>
        <taxon>Methylococcaceae</taxon>
        <taxon>Methylomonas</taxon>
    </lineage>
</organism>
<evidence type="ECO:0000313" key="1">
    <source>
        <dbReference type="EMBL" id="MCQ8131095.1"/>
    </source>
</evidence>
<evidence type="ECO:0000313" key="2">
    <source>
        <dbReference type="Proteomes" id="UP001524586"/>
    </source>
</evidence>
<dbReference type="Proteomes" id="UP001524586">
    <property type="component" value="Unassembled WGS sequence"/>
</dbReference>
<comment type="caution">
    <text evidence="1">The sequence shown here is derived from an EMBL/GenBank/DDBJ whole genome shotgun (WGS) entry which is preliminary data.</text>
</comment>
<protein>
    <recommendedName>
        <fullName evidence="3">ATP-grasp domain-containing protein</fullName>
    </recommendedName>
</protein>
<reference evidence="1 2" key="1">
    <citation type="submission" date="2022-07" db="EMBL/GenBank/DDBJ databases">
        <title>Methylomonas rivi sp. nov., Methylomonas rosea sp. nov., Methylomonas aureus sp. nov. and Methylomonas subterranea sp. nov., four novel methanotrophs isolated from a freshwater creek and the deep terrestrial subsurface.</title>
        <authorList>
            <person name="Abin C."/>
            <person name="Sankaranarayanan K."/>
            <person name="Garner C."/>
            <person name="Sindelar R."/>
            <person name="Kotary K."/>
            <person name="Garner R."/>
            <person name="Barclay S."/>
            <person name="Lawson P."/>
            <person name="Krumholz L."/>
        </authorList>
    </citation>
    <scope>NUCLEOTIDE SEQUENCE [LARGE SCALE GENOMIC DNA]</scope>
    <source>
        <strain evidence="1 2">WSC-6</strain>
    </source>
</reference>
<proteinExistence type="predicted"/>
<dbReference type="Gene3D" id="3.30.470.20">
    <property type="entry name" value="ATP-grasp fold, B domain"/>
    <property type="match status" value="1"/>
</dbReference>
<dbReference type="SUPFAM" id="SSF56059">
    <property type="entry name" value="Glutathione synthetase ATP-binding domain-like"/>
    <property type="match status" value="1"/>
</dbReference>